<organism evidence="3 4">
    <name type="scientific">Mortierella polycephala</name>
    <dbReference type="NCBI Taxonomy" id="41804"/>
    <lineage>
        <taxon>Eukaryota</taxon>
        <taxon>Fungi</taxon>
        <taxon>Fungi incertae sedis</taxon>
        <taxon>Mucoromycota</taxon>
        <taxon>Mortierellomycotina</taxon>
        <taxon>Mortierellomycetes</taxon>
        <taxon>Mortierellales</taxon>
        <taxon>Mortierellaceae</taxon>
        <taxon>Mortierella</taxon>
    </lineage>
</organism>
<evidence type="ECO:0000256" key="2">
    <source>
        <dbReference type="SAM" id="SignalP"/>
    </source>
</evidence>
<reference evidence="3" key="1">
    <citation type="journal article" date="2020" name="Fungal Divers.">
        <title>Resolving the Mortierellaceae phylogeny through synthesis of multi-gene phylogenetics and phylogenomics.</title>
        <authorList>
            <person name="Vandepol N."/>
            <person name="Liber J."/>
            <person name="Desiro A."/>
            <person name="Na H."/>
            <person name="Kennedy M."/>
            <person name="Barry K."/>
            <person name="Grigoriev I.V."/>
            <person name="Miller A.N."/>
            <person name="O'Donnell K."/>
            <person name="Stajich J.E."/>
            <person name="Bonito G."/>
        </authorList>
    </citation>
    <scope>NUCLEOTIDE SEQUENCE</scope>
    <source>
        <strain evidence="3">KOD948</strain>
    </source>
</reference>
<keyword evidence="4" id="KW-1185">Reference proteome</keyword>
<keyword evidence="2" id="KW-0732">Signal</keyword>
<name>A0A9P6QH46_9FUNG</name>
<evidence type="ECO:0000313" key="3">
    <source>
        <dbReference type="EMBL" id="KAG0265415.1"/>
    </source>
</evidence>
<dbReference type="OrthoDB" id="10620069at2759"/>
<feature type="signal peptide" evidence="2">
    <location>
        <begin position="1"/>
        <end position="18"/>
    </location>
</feature>
<dbReference type="EMBL" id="JAAAJA010000032">
    <property type="protein sequence ID" value="KAG0265415.1"/>
    <property type="molecule type" value="Genomic_DNA"/>
</dbReference>
<comment type="caution">
    <text evidence="3">The sequence shown here is derived from an EMBL/GenBank/DDBJ whole genome shotgun (WGS) entry which is preliminary data.</text>
</comment>
<gene>
    <name evidence="3" type="ORF">BG011_004800</name>
</gene>
<feature type="chain" id="PRO_5040157238" evidence="2">
    <location>
        <begin position="19"/>
        <end position="67"/>
    </location>
</feature>
<protein>
    <submittedName>
        <fullName evidence="3">Uncharacterized protein</fullName>
    </submittedName>
</protein>
<evidence type="ECO:0000313" key="4">
    <source>
        <dbReference type="Proteomes" id="UP000726737"/>
    </source>
</evidence>
<dbReference type="Proteomes" id="UP000726737">
    <property type="component" value="Unassembled WGS sequence"/>
</dbReference>
<feature type="region of interest" description="Disordered" evidence="1">
    <location>
        <begin position="27"/>
        <end position="67"/>
    </location>
</feature>
<accession>A0A9P6QH46</accession>
<feature type="non-terminal residue" evidence="3">
    <location>
        <position position="67"/>
    </location>
</feature>
<proteinExistence type="predicted"/>
<feature type="compositionally biased region" description="Polar residues" evidence="1">
    <location>
        <begin position="56"/>
        <end position="67"/>
    </location>
</feature>
<sequence length="67" mass="6925">MKISIVITALAAVLLVQAAPVPNASSGQALEARHLAQDSSVVPGPYTPALKKRSKSITGSDVTLTKR</sequence>
<dbReference type="AlphaFoldDB" id="A0A9P6QH46"/>
<evidence type="ECO:0000256" key="1">
    <source>
        <dbReference type="SAM" id="MobiDB-lite"/>
    </source>
</evidence>